<reference evidence="5 6" key="1">
    <citation type="submission" date="2022-08" db="EMBL/GenBank/DDBJ databases">
        <title>Reclassification of Massilia species as members of the genera Telluria, Duganella, Pseudoduganella, Mokoshia gen. nov. and Zemynaea gen. nov. using orthogonal and non-orthogonal genome-based approaches.</title>
        <authorList>
            <person name="Bowman J.P."/>
        </authorList>
    </citation>
    <scope>NUCLEOTIDE SEQUENCE [LARGE SCALE GENOMIC DNA]</scope>
    <source>
        <strain evidence="5 6">JCM 31316</strain>
    </source>
</reference>
<dbReference type="Proteomes" id="UP001204151">
    <property type="component" value="Unassembled WGS sequence"/>
</dbReference>
<dbReference type="PROSITE" id="PS50113">
    <property type="entry name" value="PAC"/>
    <property type="match status" value="1"/>
</dbReference>
<dbReference type="CDD" id="cd01948">
    <property type="entry name" value="EAL"/>
    <property type="match status" value="1"/>
</dbReference>
<organism evidence="5 6">
    <name type="scientific">Massilia pinisoli</name>
    <dbReference type="NCBI Taxonomy" id="1772194"/>
    <lineage>
        <taxon>Bacteria</taxon>
        <taxon>Pseudomonadati</taxon>
        <taxon>Pseudomonadota</taxon>
        <taxon>Betaproteobacteria</taxon>
        <taxon>Burkholderiales</taxon>
        <taxon>Oxalobacteraceae</taxon>
        <taxon>Telluria group</taxon>
        <taxon>Massilia</taxon>
    </lineage>
</organism>
<protein>
    <submittedName>
        <fullName evidence="5">EAL domain-containing protein</fullName>
    </submittedName>
</protein>
<gene>
    <name evidence="5" type="ORF">NX784_18500</name>
</gene>
<dbReference type="InterPro" id="IPR000014">
    <property type="entry name" value="PAS"/>
</dbReference>
<dbReference type="InterPro" id="IPR013656">
    <property type="entry name" value="PAS_4"/>
</dbReference>
<dbReference type="PROSITE" id="PS50887">
    <property type="entry name" value="GGDEF"/>
    <property type="match status" value="1"/>
</dbReference>
<evidence type="ECO:0000259" key="3">
    <source>
        <dbReference type="PROSITE" id="PS50883"/>
    </source>
</evidence>
<accession>A0ABT1ZUF7</accession>
<evidence type="ECO:0000259" key="1">
    <source>
        <dbReference type="PROSITE" id="PS50112"/>
    </source>
</evidence>
<sequence>MTQQDSLPGEQDDRAAEAVAVACLDGTAREPGARTHARPMRTREDEMRALVEQLPDAVARHDPATRIVYANPAWTRLIGCAEAVPGRRIGEVAPGSTAVARYQRALDQAAASGEPAELDFIGAAGGRAAARLRIVPEAAADGTLLGLMVFGRDLAPQHELEDELLQCSAELRELVEHAPVNVAHYDAGCRRVYANARLIAALGGDAAEVLGKTPAESPGGPRASMFMQVLRDVLERGDVREVDMRWHVAGEEVCDLVRVSPQFDGAGRITHVLAVGRDVTELGRYRRQVHLQAFYDPLTALPNRLLLGDRISQAIADAQYHGHEFALLLLDLDHFKNVNDSLGHTMGDRLLCAVAKRVQDCVRTLDTVARLGGDEFAILLPDVRGVDDAAAVADKMLRFLAEPFLIDGRELFVTGSIGIALFPVDGGEVESLLKFADAAMYHGKRAGRNNFQFYAREFTARSLERMDKELALRKALKNGELEVYYQPQIDLQTGLLIGAEALLRWRRPGLGLIEPDDFIPIAEESGLIVEIGEWVLSVACEAVVRWNARRSRPLKIAVNLSPRQFVRNELVDTVARILADTGCKPAWLDLEITENLLLEDSERTVAMLAALDAMGASISIDDFGTGYSALSYLHRFPVSHLKIDRTFVDGLEGQPEKTELVKAMLSIAAALNLGSVAEGVETAQQAAYLKQRGCRAAQGYLFGRPMPVADFENFLNKQTVSPAS</sequence>
<feature type="domain" description="EAL" evidence="3">
    <location>
        <begin position="465"/>
        <end position="719"/>
    </location>
</feature>
<dbReference type="SUPFAM" id="SSF55073">
    <property type="entry name" value="Nucleotide cyclase"/>
    <property type="match status" value="1"/>
</dbReference>
<dbReference type="RefSeq" id="WP_258818171.1">
    <property type="nucleotide sequence ID" value="NZ_JANUGW010000014.1"/>
</dbReference>
<dbReference type="PROSITE" id="PS50112">
    <property type="entry name" value="PAS"/>
    <property type="match status" value="1"/>
</dbReference>
<dbReference type="CDD" id="cd00130">
    <property type="entry name" value="PAS"/>
    <property type="match status" value="2"/>
</dbReference>
<dbReference type="InterPro" id="IPR035919">
    <property type="entry name" value="EAL_sf"/>
</dbReference>
<evidence type="ECO:0000259" key="4">
    <source>
        <dbReference type="PROSITE" id="PS50887"/>
    </source>
</evidence>
<dbReference type="Gene3D" id="3.30.70.270">
    <property type="match status" value="1"/>
</dbReference>
<dbReference type="NCBIfam" id="TIGR00229">
    <property type="entry name" value="sensory_box"/>
    <property type="match status" value="2"/>
</dbReference>
<dbReference type="SUPFAM" id="SSF55785">
    <property type="entry name" value="PYP-like sensor domain (PAS domain)"/>
    <property type="match status" value="2"/>
</dbReference>
<dbReference type="PANTHER" id="PTHR44757:SF2">
    <property type="entry name" value="BIOFILM ARCHITECTURE MAINTENANCE PROTEIN MBAA"/>
    <property type="match status" value="1"/>
</dbReference>
<dbReference type="Gene3D" id="3.20.20.450">
    <property type="entry name" value="EAL domain"/>
    <property type="match status" value="1"/>
</dbReference>
<dbReference type="CDD" id="cd01949">
    <property type="entry name" value="GGDEF"/>
    <property type="match status" value="1"/>
</dbReference>
<dbReference type="InterPro" id="IPR000160">
    <property type="entry name" value="GGDEF_dom"/>
</dbReference>
<dbReference type="SMART" id="SM00091">
    <property type="entry name" value="PAS"/>
    <property type="match status" value="2"/>
</dbReference>
<dbReference type="Pfam" id="PF00990">
    <property type="entry name" value="GGDEF"/>
    <property type="match status" value="1"/>
</dbReference>
<keyword evidence="6" id="KW-1185">Reference proteome</keyword>
<dbReference type="SMART" id="SM00052">
    <property type="entry name" value="EAL"/>
    <property type="match status" value="1"/>
</dbReference>
<proteinExistence type="predicted"/>
<evidence type="ECO:0000313" key="5">
    <source>
        <dbReference type="EMBL" id="MCS0583586.1"/>
    </source>
</evidence>
<dbReference type="InterPro" id="IPR052155">
    <property type="entry name" value="Biofilm_reg_signaling"/>
</dbReference>
<dbReference type="Gene3D" id="3.30.450.20">
    <property type="entry name" value="PAS domain"/>
    <property type="match status" value="2"/>
</dbReference>
<dbReference type="SUPFAM" id="SSF141868">
    <property type="entry name" value="EAL domain-like"/>
    <property type="match status" value="1"/>
</dbReference>
<name>A0ABT1ZUF7_9BURK</name>
<dbReference type="InterPro" id="IPR001633">
    <property type="entry name" value="EAL_dom"/>
</dbReference>
<dbReference type="PROSITE" id="PS50883">
    <property type="entry name" value="EAL"/>
    <property type="match status" value="1"/>
</dbReference>
<dbReference type="InterPro" id="IPR043128">
    <property type="entry name" value="Rev_trsase/Diguanyl_cyclase"/>
</dbReference>
<dbReference type="Pfam" id="PF08448">
    <property type="entry name" value="PAS_4"/>
    <property type="match status" value="2"/>
</dbReference>
<dbReference type="EMBL" id="JANUGW010000014">
    <property type="protein sequence ID" value="MCS0583586.1"/>
    <property type="molecule type" value="Genomic_DNA"/>
</dbReference>
<dbReference type="InterPro" id="IPR000700">
    <property type="entry name" value="PAS-assoc_C"/>
</dbReference>
<evidence type="ECO:0000313" key="6">
    <source>
        <dbReference type="Proteomes" id="UP001204151"/>
    </source>
</evidence>
<dbReference type="InterPro" id="IPR029787">
    <property type="entry name" value="Nucleotide_cyclase"/>
</dbReference>
<dbReference type="NCBIfam" id="TIGR00254">
    <property type="entry name" value="GGDEF"/>
    <property type="match status" value="1"/>
</dbReference>
<dbReference type="PANTHER" id="PTHR44757">
    <property type="entry name" value="DIGUANYLATE CYCLASE DGCP"/>
    <property type="match status" value="1"/>
</dbReference>
<dbReference type="SMART" id="SM00267">
    <property type="entry name" value="GGDEF"/>
    <property type="match status" value="1"/>
</dbReference>
<comment type="caution">
    <text evidence="5">The sequence shown here is derived from an EMBL/GenBank/DDBJ whole genome shotgun (WGS) entry which is preliminary data.</text>
</comment>
<dbReference type="Pfam" id="PF00563">
    <property type="entry name" value="EAL"/>
    <property type="match status" value="1"/>
</dbReference>
<feature type="domain" description="PAC" evidence="2">
    <location>
        <begin position="114"/>
        <end position="166"/>
    </location>
</feature>
<dbReference type="InterPro" id="IPR035965">
    <property type="entry name" value="PAS-like_dom_sf"/>
</dbReference>
<feature type="domain" description="GGDEF" evidence="4">
    <location>
        <begin position="323"/>
        <end position="456"/>
    </location>
</feature>
<feature type="domain" description="PAS" evidence="1">
    <location>
        <begin position="43"/>
        <end position="79"/>
    </location>
</feature>
<evidence type="ECO:0000259" key="2">
    <source>
        <dbReference type="PROSITE" id="PS50113"/>
    </source>
</evidence>